<evidence type="ECO:0000256" key="5">
    <source>
        <dbReference type="ARBA" id="ARBA00022786"/>
    </source>
</evidence>
<evidence type="ECO:0000256" key="8">
    <source>
        <dbReference type="PROSITE-ProRule" id="PRU00175"/>
    </source>
</evidence>
<keyword evidence="5" id="KW-0833">Ubl conjugation pathway</keyword>
<evidence type="ECO:0000256" key="2">
    <source>
        <dbReference type="ARBA" id="ARBA00012483"/>
    </source>
</evidence>
<organism evidence="11">
    <name type="scientific">Opuntia streptacantha</name>
    <name type="common">Prickly pear cactus</name>
    <name type="synonym">Opuntia cardona</name>
    <dbReference type="NCBI Taxonomy" id="393608"/>
    <lineage>
        <taxon>Eukaryota</taxon>
        <taxon>Viridiplantae</taxon>
        <taxon>Streptophyta</taxon>
        <taxon>Embryophyta</taxon>
        <taxon>Tracheophyta</taxon>
        <taxon>Spermatophyta</taxon>
        <taxon>Magnoliopsida</taxon>
        <taxon>eudicotyledons</taxon>
        <taxon>Gunneridae</taxon>
        <taxon>Pentapetalae</taxon>
        <taxon>Caryophyllales</taxon>
        <taxon>Cactineae</taxon>
        <taxon>Cactaceae</taxon>
        <taxon>Opuntioideae</taxon>
        <taxon>Opuntia</taxon>
    </lineage>
</organism>
<name>A0A7C8YGN6_OPUST</name>
<feature type="transmembrane region" description="Helical" evidence="9">
    <location>
        <begin position="15"/>
        <end position="36"/>
    </location>
</feature>
<dbReference type="InterPro" id="IPR013083">
    <property type="entry name" value="Znf_RING/FYVE/PHD"/>
</dbReference>
<dbReference type="SUPFAM" id="SSF57850">
    <property type="entry name" value="RING/U-box"/>
    <property type="match status" value="1"/>
</dbReference>
<reference evidence="11" key="1">
    <citation type="journal article" date="2013" name="J. Plant Res.">
        <title>Effect of fungi and light on seed germination of three Opuntia species from semiarid lands of central Mexico.</title>
        <authorList>
            <person name="Delgado-Sanchez P."/>
            <person name="Jimenez-Bremont J.F."/>
            <person name="Guerrero-Gonzalez Mde L."/>
            <person name="Flores J."/>
        </authorList>
    </citation>
    <scope>NUCLEOTIDE SEQUENCE</scope>
    <source>
        <tissue evidence="11">Cladode</tissue>
    </source>
</reference>
<evidence type="ECO:0000256" key="4">
    <source>
        <dbReference type="ARBA" id="ARBA00022771"/>
    </source>
</evidence>
<keyword evidence="9" id="KW-0812">Transmembrane</keyword>
<reference evidence="11" key="2">
    <citation type="submission" date="2020-07" db="EMBL/GenBank/DDBJ databases">
        <authorList>
            <person name="Vera ALvarez R."/>
            <person name="Arias-Moreno D.M."/>
            <person name="Jimenez-Jacinto V."/>
            <person name="Jimenez-Bremont J.F."/>
            <person name="Swaminathan K."/>
            <person name="Moose S.P."/>
            <person name="Guerrero-Gonzalez M.L."/>
            <person name="Marino-Ramirez L."/>
            <person name="Landsman D."/>
            <person name="Rodriguez-Kessler M."/>
            <person name="Delgado-Sanchez P."/>
        </authorList>
    </citation>
    <scope>NUCLEOTIDE SEQUENCE</scope>
    <source>
        <tissue evidence="11">Cladode</tissue>
    </source>
</reference>
<evidence type="ECO:0000256" key="1">
    <source>
        <dbReference type="ARBA" id="ARBA00000900"/>
    </source>
</evidence>
<dbReference type="GO" id="GO:0061630">
    <property type="term" value="F:ubiquitin protein ligase activity"/>
    <property type="evidence" value="ECO:0007669"/>
    <property type="project" value="UniProtKB-EC"/>
</dbReference>
<keyword evidence="9" id="KW-0472">Membrane</keyword>
<sequence length="236" mass="25938">MSPKNCCTNATQHAIVFFAILSFLLLPNTLNFNFYAPKSGSSNKPQLPKGRVARDVLGSSASSSSSSNHCPNINNATMMNMVTYFLYGVIFAASVALIFVAGTNPSASNPKIDTDDHNMHPHHPHLMVGSSFAVSLEPTMDNDEDTGGCGGVGYAMLRTLPTFVYTKRRGTRIGKGVGVCVICQSELRDAQMVRWLPDCDHLFHRVCIDRWLASHSTCPCCRAHLHSPFRNDDDEW</sequence>
<protein>
    <recommendedName>
        <fullName evidence="2">RING-type E3 ubiquitin transferase</fullName>
        <ecNumber evidence="2">2.3.2.27</ecNumber>
    </recommendedName>
</protein>
<accession>A0A7C8YGN6</accession>
<dbReference type="InterPro" id="IPR053238">
    <property type="entry name" value="RING-H2_zinc_finger"/>
</dbReference>
<evidence type="ECO:0000256" key="9">
    <source>
        <dbReference type="SAM" id="Phobius"/>
    </source>
</evidence>
<dbReference type="PROSITE" id="PS50089">
    <property type="entry name" value="ZF_RING_2"/>
    <property type="match status" value="1"/>
</dbReference>
<dbReference type="AlphaFoldDB" id="A0A7C8YGN6"/>
<dbReference type="PANTHER" id="PTHR14155:SF627">
    <property type="entry name" value="OS06G0192800 PROTEIN"/>
    <property type="match status" value="1"/>
</dbReference>
<dbReference type="GO" id="GO:0008270">
    <property type="term" value="F:zinc ion binding"/>
    <property type="evidence" value="ECO:0007669"/>
    <property type="project" value="UniProtKB-KW"/>
</dbReference>
<comment type="catalytic activity">
    <reaction evidence="1">
        <text>S-ubiquitinyl-[E2 ubiquitin-conjugating enzyme]-L-cysteine + [acceptor protein]-L-lysine = [E2 ubiquitin-conjugating enzyme]-L-cysteine + N(6)-ubiquitinyl-[acceptor protein]-L-lysine.</text>
        <dbReference type="EC" id="2.3.2.27"/>
    </reaction>
</comment>
<evidence type="ECO:0000256" key="6">
    <source>
        <dbReference type="ARBA" id="ARBA00022833"/>
    </source>
</evidence>
<dbReference type="EMBL" id="GISG01017325">
    <property type="protein sequence ID" value="MBA4617651.1"/>
    <property type="molecule type" value="Transcribed_RNA"/>
</dbReference>
<keyword evidence="9" id="KW-1133">Transmembrane helix</keyword>
<keyword evidence="3" id="KW-0479">Metal-binding</keyword>
<evidence type="ECO:0000256" key="3">
    <source>
        <dbReference type="ARBA" id="ARBA00022723"/>
    </source>
</evidence>
<evidence type="ECO:0000313" key="11">
    <source>
        <dbReference type="EMBL" id="MBA4617651.1"/>
    </source>
</evidence>
<dbReference type="SMART" id="SM00184">
    <property type="entry name" value="RING"/>
    <property type="match status" value="1"/>
</dbReference>
<feature type="transmembrane region" description="Helical" evidence="9">
    <location>
        <begin position="84"/>
        <end position="102"/>
    </location>
</feature>
<keyword evidence="4 8" id="KW-0863">Zinc-finger</keyword>
<keyword evidence="6" id="KW-0862">Zinc</keyword>
<comment type="similarity">
    <text evidence="7">Belongs to the RING-type zinc finger family. ATL subfamily.</text>
</comment>
<evidence type="ECO:0000256" key="7">
    <source>
        <dbReference type="ARBA" id="ARBA00024209"/>
    </source>
</evidence>
<dbReference type="InterPro" id="IPR001841">
    <property type="entry name" value="Znf_RING"/>
</dbReference>
<dbReference type="Gene3D" id="3.30.40.10">
    <property type="entry name" value="Zinc/RING finger domain, C3HC4 (zinc finger)"/>
    <property type="match status" value="1"/>
</dbReference>
<feature type="domain" description="RING-type" evidence="10">
    <location>
        <begin position="180"/>
        <end position="222"/>
    </location>
</feature>
<proteinExistence type="inferred from homology"/>
<dbReference type="EC" id="2.3.2.27" evidence="2"/>
<dbReference type="PANTHER" id="PTHR14155">
    <property type="entry name" value="RING FINGER DOMAIN-CONTAINING"/>
    <property type="match status" value="1"/>
</dbReference>
<evidence type="ECO:0000259" key="10">
    <source>
        <dbReference type="PROSITE" id="PS50089"/>
    </source>
</evidence>
<dbReference type="Pfam" id="PF13639">
    <property type="entry name" value="zf-RING_2"/>
    <property type="match status" value="1"/>
</dbReference>